<organism evidence="1 2">
    <name type="scientific">Auriscalpium vulgare</name>
    <dbReference type="NCBI Taxonomy" id="40419"/>
    <lineage>
        <taxon>Eukaryota</taxon>
        <taxon>Fungi</taxon>
        <taxon>Dikarya</taxon>
        <taxon>Basidiomycota</taxon>
        <taxon>Agaricomycotina</taxon>
        <taxon>Agaricomycetes</taxon>
        <taxon>Russulales</taxon>
        <taxon>Auriscalpiaceae</taxon>
        <taxon>Auriscalpium</taxon>
    </lineage>
</organism>
<proteinExistence type="predicted"/>
<reference evidence="1" key="2">
    <citation type="journal article" date="2022" name="New Phytol.">
        <title>Evolutionary transition to the ectomycorrhizal habit in the genomes of a hyperdiverse lineage of mushroom-forming fungi.</title>
        <authorList>
            <person name="Looney B."/>
            <person name="Miyauchi S."/>
            <person name="Morin E."/>
            <person name="Drula E."/>
            <person name="Courty P.E."/>
            <person name="Kohler A."/>
            <person name="Kuo A."/>
            <person name="LaButti K."/>
            <person name="Pangilinan J."/>
            <person name="Lipzen A."/>
            <person name="Riley R."/>
            <person name="Andreopoulos W."/>
            <person name="He G."/>
            <person name="Johnson J."/>
            <person name="Nolan M."/>
            <person name="Tritt A."/>
            <person name="Barry K.W."/>
            <person name="Grigoriev I.V."/>
            <person name="Nagy L.G."/>
            <person name="Hibbett D."/>
            <person name="Henrissat B."/>
            <person name="Matheny P.B."/>
            <person name="Labbe J."/>
            <person name="Martin F.M."/>
        </authorList>
    </citation>
    <scope>NUCLEOTIDE SEQUENCE</scope>
    <source>
        <strain evidence="1">FP105234-sp</strain>
    </source>
</reference>
<sequence length="980" mass="106079">MTLTTHDASARVPTAPFIDAVMRGDDDYVRSALDAGEDVNATGNAGQSAVACAITGESWETADASNASFMTPGRLNVLRMLVEHKHISLYALNAPQDAMNGVTPLGVAAWMNAPEFVRILLEDSAGAVAVNGLDTHKATALMYAARDGGIEVADCLVSTVYTVVLGLELIDAQLSHGARPDYRDRNHRSSIHYALRHPSLLSLCESALREHRTNEMKSGNQRRLCAASEEEFDPAASAEHPPSPTASDSDAVSVTKKLVTALVAGDLPLLRSLLYTPLTQTPETPEKHASFPLVNSPDADSWSPIHYCASVRQPSIDVLDTLYLAGADVSLFSPAGNYTPLHCLARRKRGPDALRDRTANAALHAFVVHLVCDLRAPMEACDTERETCMHLAAEHGDSAEILRAMLECDTGRLVAEMRNSRGLTPLEVAKPEFRAVFGIHDEALRPASAASHLTIRPLHTSSSVPSLHASTRLLPRSPRSTPAPLPAVLNAADASSAFERVLRNLRTVTDGVPAFGEPPLNEEALYRLEELLRDVMTDSQSALRMLHARMDETRDGLATARTTWTHMDTLLDSTAQLVEEQVLKEAVARQKADEPVGRNRSGTMASADSQTTAVSDHESDLVADENAVGSFPDADELPAPWPVWLDPSSPTSPETHSTISPGDIPAPGRVYSGLKSYKSMSDLTNAYAHASLSLSLSPTRASHTARPQRRARADTLNSTTAAKRPQRSEPSSSKSSVKEGEKGSGARIKAWFRRKLLPERAAPIPRLPTPEPEKASRPEPEPRWSTNTLCEGIEALEKGGKEAQAEYVQRTARHYRALAAAGKDLARIDECMSHADKLIASAYRAISRTERILARTLQSRRAAIHEHRCVQKLDVALEAISTPTSPTSPLRSPPALKLMIPQNHSAAASSNVSPNSAVFQLPERREGCDDADLRALEYLVLYKMNSRAYAAADVVEKVDVWLDVVRAVLKGVQTRGGAAL</sequence>
<accession>A0ACB8R7S6</accession>
<evidence type="ECO:0000313" key="2">
    <source>
        <dbReference type="Proteomes" id="UP000814033"/>
    </source>
</evidence>
<keyword evidence="2" id="KW-1185">Reference proteome</keyword>
<gene>
    <name evidence="1" type="ORF">FA95DRAFT_1612063</name>
</gene>
<comment type="caution">
    <text evidence="1">The sequence shown here is derived from an EMBL/GenBank/DDBJ whole genome shotgun (WGS) entry which is preliminary data.</text>
</comment>
<dbReference type="Proteomes" id="UP000814033">
    <property type="component" value="Unassembled WGS sequence"/>
</dbReference>
<name>A0ACB8R7S6_9AGAM</name>
<protein>
    <submittedName>
        <fullName evidence="1">Ankyrin</fullName>
    </submittedName>
</protein>
<reference evidence="1" key="1">
    <citation type="submission" date="2021-02" db="EMBL/GenBank/DDBJ databases">
        <authorList>
            <consortium name="DOE Joint Genome Institute"/>
            <person name="Ahrendt S."/>
            <person name="Looney B.P."/>
            <person name="Miyauchi S."/>
            <person name="Morin E."/>
            <person name="Drula E."/>
            <person name="Courty P.E."/>
            <person name="Chicoki N."/>
            <person name="Fauchery L."/>
            <person name="Kohler A."/>
            <person name="Kuo A."/>
            <person name="Labutti K."/>
            <person name="Pangilinan J."/>
            <person name="Lipzen A."/>
            <person name="Riley R."/>
            <person name="Andreopoulos W."/>
            <person name="He G."/>
            <person name="Johnson J."/>
            <person name="Barry K.W."/>
            <person name="Grigoriev I.V."/>
            <person name="Nagy L."/>
            <person name="Hibbett D."/>
            <person name="Henrissat B."/>
            <person name="Matheny P.B."/>
            <person name="Labbe J."/>
            <person name="Martin F."/>
        </authorList>
    </citation>
    <scope>NUCLEOTIDE SEQUENCE</scope>
    <source>
        <strain evidence="1">FP105234-sp</strain>
    </source>
</reference>
<evidence type="ECO:0000313" key="1">
    <source>
        <dbReference type="EMBL" id="KAI0040093.1"/>
    </source>
</evidence>
<dbReference type="EMBL" id="MU276229">
    <property type="protein sequence ID" value="KAI0040093.1"/>
    <property type="molecule type" value="Genomic_DNA"/>
</dbReference>